<organism evidence="5 6">
    <name type="scientific">Salinispira pacifica</name>
    <dbReference type="NCBI Taxonomy" id="1307761"/>
    <lineage>
        <taxon>Bacteria</taxon>
        <taxon>Pseudomonadati</taxon>
        <taxon>Spirochaetota</taxon>
        <taxon>Spirochaetia</taxon>
        <taxon>Spirochaetales</taxon>
        <taxon>Spirochaetaceae</taxon>
        <taxon>Salinispira</taxon>
    </lineage>
</organism>
<evidence type="ECO:0000313" key="5">
    <source>
        <dbReference type="EMBL" id="AHC14657.1"/>
    </source>
</evidence>
<dbReference type="STRING" id="1307761.L21SP2_1256"/>
<keyword evidence="2" id="KW-0574">Periplasm</keyword>
<name>V5WFR2_9SPIO</name>
<dbReference type="EMBL" id="CP006939">
    <property type="protein sequence ID" value="AHC14657.1"/>
    <property type="molecule type" value="Genomic_DNA"/>
</dbReference>
<reference evidence="5 6" key="1">
    <citation type="journal article" date="2015" name="Stand. Genomic Sci.">
        <title>Complete genome sequence and description of Salinispira pacifica gen. nov., sp. nov., a novel spirochaete isolated form a hypersaline microbial mat.</title>
        <authorList>
            <person name="Ben Hania W."/>
            <person name="Joseph M."/>
            <person name="Schumann P."/>
            <person name="Bunk B."/>
            <person name="Fiebig A."/>
            <person name="Sproer C."/>
            <person name="Klenk H.P."/>
            <person name="Fardeau M.L."/>
            <person name="Spring S."/>
        </authorList>
    </citation>
    <scope>NUCLEOTIDE SEQUENCE [LARGE SCALE GENOMIC DNA]</scope>
    <source>
        <strain evidence="5 6">L21-RPul-D2</strain>
    </source>
</reference>
<dbReference type="GO" id="GO:0071973">
    <property type="term" value="P:bacterial-type flagellum-dependent cell motility"/>
    <property type="evidence" value="ECO:0007669"/>
    <property type="project" value="InterPro"/>
</dbReference>
<keyword evidence="5" id="KW-0282">Flagellum</keyword>
<dbReference type="KEGG" id="slr:L21SP2_1256"/>
<proteinExistence type="predicted"/>
<evidence type="ECO:0000256" key="2">
    <source>
        <dbReference type="ARBA" id="ARBA00022764"/>
    </source>
</evidence>
<dbReference type="HOGENOM" id="CLU_097187_0_0_12"/>
<evidence type="ECO:0000256" key="1">
    <source>
        <dbReference type="ARBA" id="ARBA00004631"/>
    </source>
</evidence>
<accession>V5WFR2</accession>
<keyword evidence="5" id="KW-0969">Cilium</keyword>
<dbReference type="GO" id="GO:0030288">
    <property type="term" value="C:outer membrane-bounded periplasmic space"/>
    <property type="evidence" value="ECO:0007669"/>
    <property type="project" value="InterPro"/>
</dbReference>
<dbReference type="Pfam" id="PF04620">
    <property type="entry name" value="FlaA"/>
    <property type="match status" value="1"/>
</dbReference>
<dbReference type="Proteomes" id="UP000018680">
    <property type="component" value="Chromosome"/>
</dbReference>
<keyword evidence="6" id="KW-1185">Reference proteome</keyword>
<keyword evidence="5" id="KW-0966">Cell projection</keyword>
<sequence length="233" mass="26135">MKKLILISIMFLLAAVAVSAQATEADPTQIGVDTAQQALQEVSISKFEDPGFWSVHIPLDDGVVAHRRFEGGPLEKEPIEAEESANIEEPDEYVLGVRVDYFRRGNTTISIAPVRPIQVPGITKTISMWVVGRNFNHVLNVVVEDFFGRRSTLPMGTLNFSGWKRLTVAVPPTVAQKNAHYNNQQGLKIVGFTIEPAMLEAYGTYYVYFDDLRVWTDLFSEDNRDPDDMVDGW</sequence>
<dbReference type="InterPro" id="IPR006714">
    <property type="entry name" value="FlaA"/>
</dbReference>
<evidence type="ECO:0000256" key="3">
    <source>
        <dbReference type="ARBA" id="ARBA00023143"/>
    </source>
</evidence>
<protein>
    <submittedName>
        <fullName evidence="5">Putative flagellar filament outer layer protein FlaA</fullName>
    </submittedName>
</protein>
<feature type="signal peptide" evidence="4">
    <location>
        <begin position="1"/>
        <end position="22"/>
    </location>
</feature>
<dbReference type="AlphaFoldDB" id="V5WFR2"/>
<dbReference type="RefSeq" id="WP_024267581.1">
    <property type="nucleotide sequence ID" value="NC_023035.1"/>
</dbReference>
<dbReference type="OrthoDB" id="357930at2"/>
<feature type="chain" id="PRO_5004741901" evidence="4">
    <location>
        <begin position="23"/>
        <end position="233"/>
    </location>
</feature>
<evidence type="ECO:0000313" key="6">
    <source>
        <dbReference type="Proteomes" id="UP000018680"/>
    </source>
</evidence>
<dbReference type="PATRIC" id="fig|1307761.3.peg.1249"/>
<evidence type="ECO:0000256" key="4">
    <source>
        <dbReference type="SAM" id="SignalP"/>
    </source>
</evidence>
<dbReference type="eggNOG" id="ENOG5033RD4">
    <property type="taxonomic scope" value="Bacteria"/>
</dbReference>
<comment type="subcellular location">
    <subcellularLocation>
        <location evidence="1">Periplasmic flagellum</location>
    </subcellularLocation>
</comment>
<keyword evidence="3" id="KW-0975">Bacterial flagellum</keyword>
<dbReference type="GO" id="GO:0055040">
    <property type="term" value="C:periplasmic flagellum"/>
    <property type="evidence" value="ECO:0007669"/>
    <property type="project" value="UniProtKB-SubCell"/>
</dbReference>
<keyword evidence="4" id="KW-0732">Signal</keyword>
<gene>
    <name evidence="5" type="ORF">L21SP2_1256</name>
</gene>